<evidence type="ECO:0000259" key="8">
    <source>
        <dbReference type="Pfam" id="PF01694"/>
    </source>
</evidence>
<dbReference type="Pfam" id="PF20216">
    <property type="entry name" value="DUF6576"/>
    <property type="match status" value="1"/>
</dbReference>
<name>A0A3B0UQM6_9ZZZZ</name>
<feature type="transmembrane region" description="Helical" evidence="7">
    <location>
        <begin position="148"/>
        <end position="169"/>
    </location>
</feature>
<dbReference type="Gene3D" id="1.20.1540.10">
    <property type="entry name" value="Rhomboid-like"/>
    <property type="match status" value="1"/>
</dbReference>
<dbReference type="InterPro" id="IPR022764">
    <property type="entry name" value="Peptidase_S54_rhomboid_dom"/>
</dbReference>
<keyword evidence="3 7" id="KW-0812">Transmembrane</keyword>
<keyword evidence="5 7" id="KW-1133">Transmembrane helix</keyword>
<feature type="transmembrane region" description="Helical" evidence="7">
    <location>
        <begin position="24"/>
        <end position="45"/>
    </location>
</feature>
<dbReference type="AlphaFoldDB" id="A0A3B0UQM6"/>
<comment type="similarity">
    <text evidence="2">Belongs to the peptidase S54 family.</text>
</comment>
<evidence type="ECO:0000313" key="10">
    <source>
        <dbReference type="EMBL" id="VAW27507.1"/>
    </source>
</evidence>
<gene>
    <name evidence="10" type="ORF">MNBD_BACTEROID07-826</name>
</gene>
<protein>
    <submittedName>
        <fullName evidence="10">Rhomboid family protein</fullName>
    </submittedName>
</protein>
<sequence>MQGYYRQPLNTNKLLRNIFLGNNVLSRLILINTIIFLLTAVVHLITWLSGIPEHANLTILGSYLALPSGLSQLASRPWTLFTYMFLHEGFLHWLFNMIMLYFGGVLFTEYLSQRKLLMTYLFGGLAGAVFFVLAFNVFPVFAPMRQDAVALGASASILAIIVAISTYVPDYTVQLFLLGKVKLKWIAVAFVLLDILSIPSNNPGGHIAHLGGALWGFVWALSLRRGNDFLRIFDGIKMPEIDPKRRKYRKFDTSRSASGHPITDEEYNRKRAASQAEIDKILDKISKSGYSSLTKAEKELLFKSSNKS</sequence>
<dbReference type="InterPro" id="IPR050925">
    <property type="entry name" value="Rhomboid_protease_S54"/>
</dbReference>
<feature type="transmembrane region" description="Helical" evidence="7">
    <location>
        <begin position="206"/>
        <end position="223"/>
    </location>
</feature>
<organism evidence="10">
    <name type="scientific">hydrothermal vent metagenome</name>
    <dbReference type="NCBI Taxonomy" id="652676"/>
    <lineage>
        <taxon>unclassified sequences</taxon>
        <taxon>metagenomes</taxon>
        <taxon>ecological metagenomes</taxon>
    </lineage>
</organism>
<evidence type="ECO:0000256" key="1">
    <source>
        <dbReference type="ARBA" id="ARBA00004141"/>
    </source>
</evidence>
<evidence type="ECO:0000256" key="2">
    <source>
        <dbReference type="ARBA" id="ARBA00009045"/>
    </source>
</evidence>
<evidence type="ECO:0000256" key="6">
    <source>
        <dbReference type="ARBA" id="ARBA00023136"/>
    </source>
</evidence>
<dbReference type="SUPFAM" id="SSF144091">
    <property type="entry name" value="Rhomboid-like"/>
    <property type="match status" value="1"/>
</dbReference>
<evidence type="ECO:0000256" key="7">
    <source>
        <dbReference type="SAM" id="Phobius"/>
    </source>
</evidence>
<feature type="transmembrane region" description="Helical" evidence="7">
    <location>
        <begin position="90"/>
        <end position="108"/>
    </location>
</feature>
<dbReference type="GO" id="GO:0004252">
    <property type="term" value="F:serine-type endopeptidase activity"/>
    <property type="evidence" value="ECO:0007669"/>
    <property type="project" value="InterPro"/>
</dbReference>
<dbReference type="EMBL" id="UOET01000119">
    <property type="protein sequence ID" value="VAW27507.1"/>
    <property type="molecule type" value="Genomic_DNA"/>
</dbReference>
<evidence type="ECO:0000256" key="4">
    <source>
        <dbReference type="ARBA" id="ARBA00022801"/>
    </source>
</evidence>
<proteinExistence type="inferred from homology"/>
<feature type="transmembrane region" description="Helical" evidence="7">
    <location>
        <begin position="120"/>
        <end position="142"/>
    </location>
</feature>
<feature type="domain" description="DUF6576" evidence="9">
    <location>
        <begin position="264"/>
        <end position="305"/>
    </location>
</feature>
<dbReference type="GO" id="GO:0016020">
    <property type="term" value="C:membrane"/>
    <property type="evidence" value="ECO:0007669"/>
    <property type="project" value="UniProtKB-SubCell"/>
</dbReference>
<dbReference type="PANTHER" id="PTHR43731">
    <property type="entry name" value="RHOMBOID PROTEASE"/>
    <property type="match status" value="1"/>
</dbReference>
<feature type="domain" description="Peptidase S54 rhomboid" evidence="8">
    <location>
        <begin position="76"/>
        <end position="224"/>
    </location>
</feature>
<dbReference type="PANTHER" id="PTHR43731:SF14">
    <property type="entry name" value="PRESENILIN-ASSOCIATED RHOMBOID-LIKE PROTEIN, MITOCHONDRIAL"/>
    <property type="match status" value="1"/>
</dbReference>
<evidence type="ECO:0000256" key="3">
    <source>
        <dbReference type="ARBA" id="ARBA00022692"/>
    </source>
</evidence>
<accession>A0A3B0UQM6</accession>
<evidence type="ECO:0000259" key="9">
    <source>
        <dbReference type="Pfam" id="PF20216"/>
    </source>
</evidence>
<feature type="transmembrane region" description="Helical" evidence="7">
    <location>
        <begin position="181"/>
        <end position="200"/>
    </location>
</feature>
<dbReference type="InterPro" id="IPR046483">
    <property type="entry name" value="DUF6576"/>
</dbReference>
<dbReference type="InterPro" id="IPR035952">
    <property type="entry name" value="Rhomboid-like_sf"/>
</dbReference>
<keyword evidence="6 7" id="KW-0472">Membrane</keyword>
<keyword evidence="4" id="KW-0378">Hydrolase</keyword>
<reference evidence="10" key="1">
    <citation type="submission" date="2018-06" db="EMBL/GenBank/DDBJ databases">
        <authorList>
            <person name="Zhirakovskaya E."/>
        </authorList>
    </citation>
    <scope>NUCLEOTIDE SEQUENCE</scope>
</reference>
<comment type="subcellular location">
    <subcellularLocation>
        <location evidence="1">Membrane</location>
        <topology evidence="1">Multi-pass membrane protein</topology>
    </subcellularLocation>
</comment>
<evidence type="ECO:0000256" key="5">
    <source>
        <dbReference type="ARBA" id="ARBA00022989"/>
    </source>
</evidence>
<dbReference type="Pfam" id="PF01694">
    <property type="entry name" value="Rhomboid"/>
    <property type="match status" value="1"/>
</dbReference>